<comment type="caution">
    <text evidence="2">The sequence shown here is derived from an EMBL/GenBank/DDBJ whole genome shotgun (WGS) entry which is preliminary data.</text>
</comment>
<evidence type="ECO:0000259" key="1">
    <source>
        <dbReference type="Pfam" id="PF12728"/>
    </source>
</evidence>
<organism evidence="2 3">
    <name type="scientific">Microbacterium arthrosphaerae</name>
    <dbReference type="NCBI Taxonomy" id="792652"/>
    <lineage>
        <taxon>Bacteria</taxon>
        <taxon>Bacillati</taxon>
        <taxon>Actinomycetota</taxon>
        <taxon>Actinomycetes</taxon>
        <taxon>Micrococcales</taxon>
        <taxon>Microbacteriaceae</taxon>
        <taxon>Microbacterium</taxon>
    </lineage>
</organism>
<proteinExistence type="predicted"/>
<accession>A0ABU4GZX7</accession>
<name>A0ABU4GZX7_9MICO</name>
<reference evidence="2 3" key="1">
    <citation type="submission" date="2023-11" db="EMBL/GenBank/DDBJ databases">
        <title>Draft genome sequence of Microbacterium arthrosphaerae JCM 30492.</title>
        <authorList>
            <person name="Zhang G."/>
            <person name="Ding Y."/>
        </authorList>
    </citation>
    <scope>NUCLEOTIDE SEQUENCE [LARGE SCALE GENOMIC DNA]</scope>
    <source>
        <strain evidence="2 3">JCM 30492</strain>
    </source>
</reference>
<dbReference type="Proteomes" id="UP001283109">
    <property type="component" value="Unassembled WGS sequence"/>
</dbReference>
<protein>
    <submittedName>
        <fullName evidence="2">Helix-turn-helix domain-containing protein</fullName>
    </submittedName>
</protein>
<dbReference type="RefSeq" id="WP_318353156.1">
    <property type="nucleotide sequence ID" value="NZ_JAWQEV010000002.1"/>
</dbReference>
<feature type="domain" description="Helix-turn-helix" evidence="1">
    <location>
        <begin position="205"/>
        <end position="254"/>
    </location>
</feature>
<dbReference type="InterPro" id="IPR041657">
    <property type="entry name" value="HTH_17"/>
</dbReference>
<evidence type="ECO:0000313" key="2">
    <source>
        <dbReference type="EMBL" id="MDW4572636.1"/>
    </source>
</evidence>
<keyword evidence="3" id="KW-1185">Reference proteome</keyword>
<gene>
    <name evidence="2" type="ORF">R8Z58_07585</name>
</gene>
<dbReference type="Pfam" id="PF12728">
    <property type="entry name" value="HTH_17"/>
    <property type="match status" value="1"/>
</dbReference>
<evidence type="ECO:0000313" key="3">
    <source>
        <dbReference type="Proteomes" id="UP001283109"/>
    </source>
</evidence>
<dbReference type="EMBL" id="JAWQEV010000002">
    <property type="protein sequence ID" value="MDW4572636.1"/>
    <property type="molecule type" value="Genomic_DNA"/>
</dbReference>
<sequence>MARWASGHKDQSGIRLTETQAAVLAWIVEGCPAGVYPDDSFGHRITARALESRSLIKIEGHGSSWRATATDRGRSWPSLSDADRVERAAHRTRTETGLALGVPSPAPERAKAITLAASGRRRAGYAMGQESLMRYKVVVTRVQVVERWIKATDEEDAARKIREEFEKPYAYVGHWETKASEVEIVDAAPTVLPSPSVLDESGAVLLSLRDAASALGVPYSALYKLTNQGAIQYTAIGSRRYIPRVALADFVQANTRSGWARD</sequence>